<evidence type="ECO:0000313" key="3">
    <source>
        <dbReference type="Proteomes" id="UP000037035"/>
    </source>
</evidence>
<keyword evidence="1" id="KW-0472">Membrane</keyword>
<keyword evidence="1" id="KW-1133">Transmembrane helix</keyword>
<organism evidence="2 3">
    <name type="scientific">Puccinia sorghi</name>
    <dbReference type="NCBI Taxonomy" id="27349"/>
    <lineage>
        <taxon>Eukaryota</taxon>
        <taxon>Fungi</taxon>
        <taxon>Dikarya</taxon>
        <taxon>Basidiomycota</taxon>
        <taxon>Pucciniomycotina</taxon>
        <taxon>Pucciniomycetes</taxon>
        <taxon>Pucciniales</taxon>
        <taxon>Pucciniaceae</taxon>
        <taxon>Puccinia</taxon>
    </lineage>
</organism>
<keyword evidence="1" id="KW-0812">Transmembrane</keyword>
<proteinExistence type="predicted"/>
<comment type="caution">
    <text evidence="2">The sequence shown here is derived from an EMBL/GenBank/DDBJ whole genome shotgun (WGS) entry which is preliminary data.</text>
</comment>
<dbReference type="AlphaFoldDB" id="A0A0L6V9H2"/>
<gene>
    <name evidence="2" type="ORF">VP01_2169g1</name>
</gene>
<evidence type="ECO:0000256" key="1">
    <source>
        <dbReference type="SAM" id="Phobius"/>
    </source>
</evidence>
<keyword evidence="3" id="KW-1185">Reference proteome</keyword>
<dbReference type="Proteomes" id="UP000037035">
    <property type="component" value="Unassembled WGS sequence"/>
</dbReference>
<name>A0A0L6V9H2_9BASI</name>
<accession>A0A0L6V9H2</accession>
<feature type="transmembrane region" description="Helical" evidence="1">
    <location>
        <begin position="347"/>
        <end position="378"/>
    </location>
</feature>
<sequence length="385" mass="43903">MRSISNKIINHSSLAQLPLWLNQAPLISHQGQLKVQVPLKVEITPEIGVPQSVCYLPNFSLFPLKDFHPDNLVILVPANSQTRTQKKLMWSGPMEMMMLDLYAKEVSKELQKYFTECQQIQIQTQPGLQRILSLQRCKRIWLRQDQFRTQMLKDSREHLSLSFGIWTLSLVCMALPGKQLFWLVSDSLNYSCVQEGLVKQMSLDLECHGHLSGFNKHKSKCLSFPVSYKSLVGFLNLQTNKLEAHRSASQPSSINANDKKTNIQQAMALYQEVHAPHASNKDSLAAFKIFCNNINAQIFTSITNDGLRTAWLQEQIQESNQLCHIIIGCIHLMSGFTLLIFPEHSHVFLVASFSVILSTHLIVFLPLIFSYCFLLLIFSMNDNKN</sequence>
<dbReference type="VEuPathDB" id="FungiDB:VP01_2169g1"/>
<dbReference type="EMBL" id="LAVV01007024">
    <property type="protein sequence ID" value="KNZ57403.1"/>
    <property type="molecule type" value="Genomic_DNA"/>
</dbReference>
<evidence type="ECO:0000313" key="2">
    <source>
        <dbReference type="EMBL" id="KNZ57403.1"/>
    </source>
</evidence>
<feature type="transmembrane region" description="Helical" evidence="1">
    <location>
        <begin position="322"/>
        <end position="341"/>
    </location>
</feature>
<reference evidence="2 3" key="1">
    <citation type="submission" date="2015-08" db="EMBL/GenBank/DDBJ databases">
        <title>Next Generation Sequencing and Analysis of the Genome of Puccinia sorghi L Schw, the Causal Agent of Maize Common Rust.</title>
        <authorList>
            <person name="Rochi L."/>
            <person name="Burguener G."/>
            <person name="Darino M."/>
            <person name="Turjanski A."/>
            <person name="Kreff E."/>
            <person name="Dieguez M.J."/>
            <person name="Sacco F."/>
        </authorList>
    </citation>
    <scope>NUCLEOTIDE SEQUENCE [LARGE SCALE GENOMIC DNA]</scope>
    <source>
        <strain evidence="2 3">RO10H11247</strain>
    </source>
</reference>
<protein>
    <submittedName>
        <fullName evidence="2">Uncharacterized protein</fullName>
    </submittedName>
</protein>